<protein>
    <submittedName>
        <fullName evidence="1">Uncharacterized protein</fullName>
    </submittedName>
</protein>
<organism evidence="1 2">
    <name type="scientific">Collibacillus ludicampi</name>
    <dbReference type="NCBI Taxonomy" id="2771369"/>
    <lineage>
        <taxon>Bacteria</taxon>
        <taxon>Bacillati</taxon>
        <taxon>Bacillota</taxon>
        <taxon>Bacilli</taxon>
        <taxon>Bacillales</taxon>
        <taxon>Alicyclobacillaceae</taxon>
        <taxon>Collibacillus</taxon>
    </lineage>
</organism>
<comment type="caution">
    <text evidence="1">The sequence shown here is derived from an EMBL/GenBank/DDBJ whole genome shotgun (WGS) entry which is preliminary data.</text>
</comment>
<evidence type="ECO:0000313" key="2">
    <source>
        <dbReference type="Proteomes" id="UP001057291"/>
    </source>
</evidence>
<gene>
    <name evidence="1" type="ORF">DNHGIG_25100</name>
</gene>
<accession>A0AAV4LGW0</accession>
<reference evidence="1" key="1">
    <citation type="journal article" date="2023" name="Int. J. Syst. Evol. Microbiol.">
        <title>Collibacillus ludicampi gen. nov., sp. nov., a new soil bacterium of the family Alicyclobacillaceae.</title>
        <authorList>
            <person name="Jojima T."/>
            <person name="Ioku Y."/>
            <person name="Fukuta Y."/>
            <person name="Shirasaka N."/>
            <person name="Matsumura Y."/>
            <person name="Mori M."/>
        </authorList>
    </citation>
    <scope>NUCLEOTIDE SEQUENCE</scope>
    <source>
        <strain evidence="1">TP075</strain>
    </source>
</reference>
<evidence type="ECO:0000313" key="1">
    <source>
        <dbReference type="EMBL" id="GIM46961.1"/>
    </source>
</evidence>
<dbReference type="RefSeq" id="WP_282199995.1">
    <property type="nucleotide sequence ID" value="NZ_BOQE01000001.1"/>
</dbReference>
<dbReference type="AlphaFoldDB" id="A0AAV4LGW0"/>
<proteinExistence type="predicted"/>
<dbReference type="Proteomes" id="UP001057291">
    <property type="component" value="Unassembled WGS sequence"/>
</dbReference>
<dbReference type="EMBL" id="BOQE01000001">
    <property type="protein sequence ID" value="GIM46961.1"/>
    <property type="molecule type" value="Genomic_DNA"/>
</dbReference>
<name>A0AAV4LGW0_9BACL</name>
<sequence length="115" mass="13602">MAETFRKGKIEDFLYKLRVRKAILRNQLKAKEFYTTEQFIQGQMFAVDTIIQELADEFDLHFPERIKKTDVIESNEIPETEWMHSAAKNPAFDFLSDLEEDIYTLEDGKAIHDKK</sequence>
<keyword evidence="2" id="KW-1185">Reference proteome</keyword>